<protein>
    <submittedName>
        <fullName evidence="3">Putative secreted protein pristhesancus plagipennis</fullName>
    </submittedName>
</protein>
<feature type="chain" id="PRO_5020949046" evidence="2">
    <location>
        <begin position="21"/>
        <end position="262"/>
    </location>
</feature>
<sequence length="262" mass="29178">MFTVYIYCITTLLLTSTAKADLDATKDIGTSFKQWVNEKLTNVINDLHNAEENLKNTVRKAVEDSKKELQTEYMNQLMEFHSHKENLEPECFETGLKQLAEFSAVVGPKLAMLNEENPFISFLDDPVDPQPGPPTTPAPPNCAMVAFQDLGLMVYKVAAYVSSILTGMDDIVNGYDLCASTALKKFTCIFTYIGTAVGDVYNVIKGAVVLVSEMIDLGVNMKNEIGRCLNPKKVEIQEHMKLALNRAQDCTRIQKDIKNPLN</sequence>
<organism evidence="3">
    <name type="scientific">Rhodnius prolixus</name>
    <name type="common">Triatomid bug</name>
    <dbReference type="NCBI Taxonomy" id="13249"/>
    <lineage>
        <taxon>Eukaryota</taxon>
        <taxon>Metazoa</taxon>
        <taxon>Ecdysozoa</taxon>
        <taxon>Arthropoda</taxon>
        <taxon>Hexapoda</taxon>
        <taxon>Insecta</taxon>
        <taxon>Pterygota</taxon>
        <taxon>Neoptera</taxon>
        <taxon>Paraneoptera</taxon>
        <taxon>Hemiptera</taxon>
        <taxon>Heteroptera</taxon>
        <taxon>Panheteroptera</taxon>
        <taxon>Cimicomorpha</taxon>
        <taxon>Reduviidae</taxon>
        <taxon>Triatominae</taxon>
        <taxon>Rhodnius</taxon>
    </lineage>
</organism>
<dbReference type="AlphaFoldDB" id="A0A4P6D7Y4"/>
<accession>A0A4P6D7Y4</accession>
<dbReference type="EMBL" id="GHKJ01000698">
    <property type="protein sequence ID" value="MOY45728.1"/>
    <property type="molecule type" value="Transcribed_RNA"/>
</dbReference>
<proteinExistence type="predicted"/>
<evidence type="ECO:0000256" key="2">
    <source>
        <dbReference type="SAM" id="SignalP"/>
    </source>
</evidence>
<reference evidence="3" key="1">
    <citation type="submission" date="2019-04" db="EMBL/GenBank/DDBJ databases">
        <title>Analysis of the testis transcriptome of the Chagas disease vector Rhodnius prolixus.</title>
        <authorList>
            <person name="Cesar J."/>
            <person name="Ribeiro J.M."/>
            <person name="Pereira M.H."/>
            <person name="Araujo R.N."/>
            <person name="Gontijo N.F."/>
            <person name="Pessoa G."/>
            <person name="Sant'Anna M.V."/>
            <person name="Sorgine M.H."/>
            <person name="Majerowicz D."/>
            <person name="Carvalho A.B."/>
            <person name="Braz G."/>
            <person name="Mesquita R."/>
            <person name="Lagerblad P.O."/>
            <person name="Koerich L.B."/>
        </authorList>
    </citation>
    <scope>NUCLEOTIDE SEQUENCE</scope>
</reference>
<keyword evidence="2" id="KW-0732">Signal</keyword>
<evidence type="ECO:0000313" key="3">
    <source>
        <dbReference type="EMBL" id="MOY45728.1"/>
    </source>
</evidence>
<evidence type="ECO:0000256" key="1">
    <source>
        <dbReference type="SAM" id="Coils"/>
    </source>
</evidence>
<feature type="coiled-coil region" evidence="1">
    <location>
        <begin position="37"/>
        <end position="64"/>
    </location>
</feature>
<keyword evidence="1" id="KW-0175">Coiled coil</keyword>
<feature type="signal peptide" evidence="2">
    <location>
        <begin position="1"/>
        <end position="20"/>
    </location>
</feature>
<name>A0A4P6D7Y4_RHOPR</name>